<dbReference type="InterPro" id="IPR025161">
    <property type="entry name" value="IS402-like_dom"/>
</dbReference>
<dbReference type="InterPro" id="IPR052909">
    <property type="entry name" value="Transposase_6_like"/>
</dbReference>
<gene>
    <name evidence="2" type="ORF">GCM10023147_11400</name>
</gene>
<accession>A0ABP8J9E2</accession>
<feature type="domain" description="Insertion element IS402-like" evidence="1">
    <location>
        <begin position="1"/>
        <end position="44"/>
    </location>
</feature>
<comment type="caution">
    <text evidence="2">The sequence shown here is derived from an EMBL/GenBank/DDBJ whole genome shotgun (WGS) entry which is preliminary data.</text>
</comment>
<dbReference type="EMBL" id="BAABFR010000012">
    <property type="protein sequence ID" value="GAA4387250.1"/>
    <property type="molecule type" value="Genomic_DNA"/>
</dbReference>
<evidence type="ECO:0000259" key="1">
    <source>
        <dbReference type="Pfam" id="PF13340"/>
    </source>
</evidence>
<protein>
    <recommendedName>
        <fullName evidence="1">Insertion element IS402-like domain-containing protein</fullName>
    </recommendedName>
</protein>
<keyword evidence="3" id="KW-1185">Reference proteome</keyword>
<dbReference type="Pfam" id="PF13340">
    <property type="entry name" value="DUF4096"/>
    <property type="match status" value="1"/>
</dbReference>
<reference evidence="3" key="1">
    <citation type="journal article" date="2019" name="Int. J. Syst. Evol. Microbiol.">
        <title>The Global Catalogue of Microorganisms (GCM) 10K type strain sequencing project: providing services to taxonomists for standard genome sequencing and annotation.</title>
        <authorList>
            <consortium name="The Broad Institute Genomics Platform"/>
            <consortium name="The Broad Institute Genome Sequencing Center for Infectious Disease"/>
            <person name="Wu L."/>
            <person name="Ma J."/>
        </authorList>
    </citation>
    <scope>NUCLEOTIDE SEQUENCE [LARGE SCALE GENOMIC DNA]</scope>
    <source>
        <strain evidence="3">JCM 17688</strain>
    </source>
</reference>
<sequence>MIEGIVYRARTGVPWRDLPDEFGPWQTVWKRHRRFSGDGTYDLILAVLAAAADARGEVEWDCSVDSTVNRAHQHAATLARDTGGSIELHESA</sequence>
<evidence type="ECO:0000313" key="2">
    <source>
        <dbReference type="EMBL" id="GAA4387250.1"/>
    </source>
</evidence>
<name>A0ABP8J9E2_9ACTN</name>
<dbReference type="PANTHER" id="PTHR46637:SF1">
    <property type="entry name" value="BLL5188 PROTEIN"/>
    <property type="match status" value="1"/>
</dbReference>
<dbReference type="PANTHER" id="PTHR46637">
    <property type="entry name" value="TIS1421-TRANSPOSASE PROTEIN A"/>
    <property type="match status" value="1"/>
</dbReference>
<dbReference type="Proteomes" id="UP001500635">
    <property type="component" value="Unassembled WGS sequence"/>
</dbReference>
<evidence type="ECO:0000313" key="3">
    <source>
        <dbReference type="Proteomes" id="UP001500635"/>
    </source>
</evidence>
<proteinExistence type="predicted"/>
<organism evidence="2 3">
    <name type="scientific">Tsukamurella soli</name>
    <dbReference type="NCBI Taxonomy" id="644556"/>
    <lineage>
        <taxon>Bacteria</taxon>
        <taxon>Bacillati</taxon>
        <taxon>Actinomycetota</taxon>
        <taxon>Actinomycetes</taxon>
        <taxon>Mycobacteriales</taxon>
        <taxon>Tsukamurellaceae</taxon>
        <taxon>Tsukamurella</taxon>
    </lineage>
</organism>